<comment type="caution">
    <text evidence="1">The sequence shown here is derived from an EMBL/GenBank/DDBJ whole genome shotgun (WGS) entry which is preliminary data.</text>
</comment>
<dbReference type="OrthoDB" id="92308at2"/>
<reference evidence="1 2" key="1">
    <citation type="journal article" date="2014" name="Genome Announc.">
        <title>Draft genome sequences of the altered schaedler flora, a defined bacterial community from gnotobiotic mice.</title>
        <authorList>
            <person name="Wannemuehler M.J."/>
            <person name="Overstreet A.M."/>
            <person name="Ward D.V."/>
            <person name="Phillips G.J."/>
        </authorList>
    </citation>
    <scope>NUCLEOTIDE SEQUENCE [LARGE SCALE GENOMIC DNA]</scope>
    <source>
        <strain evidence="1 2">ASF492</strain>
    </source>
</reference>
<sequence length="243" mass="28791">MKFDNTEVMNFDNALRGMRNPMNSWDKSDSYYGCDILNYRCNDCPEYACNGYEKKYIIGKNDMKLAQQLIKAGSEHRKFMRQIFVSVDITAPLYWWKEFDTYKVGTVANSTSTMHKLATTPITLDCFETDDYNKEIACLPGYTFNFTETLISYCESLRLKYLETKDVRYWKELIRWLPESWLQTRTVTMSYENLLAMCSKGQRRHHKLNEWSGQDDNTKPNFISWARTLPYAQELIFIDEVEE</sequence>
<gene>
    <name evidence="1" type="ORF">C823_04642</name>
</gene>
<keyword evidence="2" id="KW-1185">Reference proteome</keyword>
<evidence type="ECO:0000313" key="2">
    <source>
        <dbReference type="Proteomes" id="UP000012589"/>
    </source>
</evidence>
<dbReference type="eggNOG" id="ENOG502Z9G9">
    <property type="taxonomic scope" value="Bacteria"/>
</dbReference>
<dbReference type="AlphaFoldDB" id="N2A9S5"/>
<dbReference type="PATRIC" id="fig|1235802.3.peg.4911"/>
<evidence type="ECO:0000313" key="1">
    <source>
        <dbReference type="EMBL" id="EMZ21069.1"/>
    </source>
</evidence>
<dbReference type="EMBL" id="AQFT01000136">
    <property type="protein sequence ID" value="EMZ21069.1"/>
    <property type="molecule type" value="Genomic_DNA"/>
</dbReference>
<dbReference type="HOGENOM" id="CLU_060719_0_0_9"/>
<proteinExistence type="predicted"/>
<dbReference type="Proteomes" id="UP000012589">
    <property type="component" value="Unassembled WGS sequence"/>
</dbReference>
<dbReference type="STRING" id="1235802.C823_04642"/>
<organism evidence="1 2">
    <name type="scientific">Eubacterium plexicaudatum ASF492</name>
    <dbReference type="NCBI Taxonomy" id="1235802"/>
    <lineage>
        <taxon>Bacteria</taxon>
        <taxon>Bacillati</taxon>
        <taxon>Bacillota</taxon>
        <taxon>Clostridia</taxon>
        <taxon>Eubacteriales</taxon>
        <taxon>Eubacteriaceae</taxon>
        <taxon>Eubacterium</taxon>
    </lineage>
</organism>
<accession>N2A9S5</accession>
<protein>
    <submittedName>
        <fullName evidence="1">Uncharacterized protein</fullName>
    </submittedName>
</protein>
<name>N2A9S5_9FIRM</name>